<dbReference type="PANTHER" id="PTHR42760">
    <property type="entry name" value="SHORT-CHAIN DEHYDROGENASES/REDUCTASES FAMILY MEMBER"/>
    <property type="match status" value="1"/>
</dbReference>
<dbReference type="Proteomes" id="UP000629468">
    <property type="component" value="Unassembled WGS sequence"/>
</dbReference>
<evidence type="ECO:0008006" key="5">
    <source>
        <dbReference type="Google" id="ProtNLM"/>
    </source>
</evidence>
<dbReference type="PRINTS" id="PR00081">
    <property type="entry name" value="GDHRDH"/>
</dbReference>
<evidence type="ECO:0000256" key="1">
    <source>
        <dbReference type="ARBA" id="ARBA00006484"/>
    </source>
</evidence>
<dbReference type="SUPFAM" id="SSF51735">
    <property type="entry name" value="NAD(P)-binding Rossmann-fold domains"/>
    <property type="match status" value="1"/>
</dbReference>
<dbReference type="InterPro" id="IPR020904">
    <property type="entry name" value="Sc_DH/Rdtase_CS"/>
</dbReference>
<proteinExistence type="inferred from homology"/>
<dbReference type="AlphaFoldDB" id="A0A8H7EWZ1"/>
<comment type="similarity">
    <text evidence="1">Belongs to the short-chain dehydrogenases/reductases (SDR) family.</text>
</comment>
<dbReference type="EMBL" id="JABXXO010000013">
    <property type="protein sequence ID" value="KAF7761382.1"/>
    <property type="molecule type" value="Genomic_DNA"/>
</dbReference>
<accession>A0A8H7EWZ1</accession>
<dbReference type="PROSITE" id="PS00061">
    <property type="entry name" value="ADH_SHORT"/>
    <property type="match status" value="1"/>
</dbReference>
<comment type="caution">
    <text evidence="3">The sequence shown here is derived from an EMBL/GenBank/DDBJ whole genome shotgun (WGS) entry which is preliminary data.</text>
</comment>
<dbReference type="GO" id="GO:0006633">
    <property type="term" value="P:fatty acid biosynthetic process"/>
    <property type="evidence" value="ECO:0007669"/>
    <property type="project" value="TreeGrafter"/>
</dbReference>
<name>A0A8H7EWZ1_AGABI</name>
<dbReference type="GO" id="GO:0048038">
    <property type="term" value="F:quinone binding"/>
    <property type="evidence" value="ECO:0007669"/>
    <property type="project" value="TreeGrafter"/>
</dbReference>
<sequence>MAVAGAAFSETSVIATLMTTRVALVTGGARGIGRAIALRLAQDGFDVAVDDIPSQAEELKQVAEEIRNLGRRAIVLTEDVAQEDRVKEMVERTVKELGSLDAGYSKMIANAGVAAFQTVVDADISQWEQTWAINVRGVVLCFKYAAQQMIKQGTGGRIIAASSVCGLKGYAHLGSYCMTKAAVRSLTQTTALELLEHNITVNAYAPGVIDTAMTRNPEADKALGGPNAALKKLMHIPNAKTGQADDVASFVSYLASPQAHFVTGQTMTMDGGAYYLQAYSVYRATEGNVYKKTVWVKTKVKDSPSRPSHSCYSFSQSIPIL</sequence>
<keyword evidence="2" id="KW-0521">NADP</keyword>
<evidence type="ECO:0000313" key="4">
    <source>
        <dbReference type="Proteomes" id="UP000629468"/>
    </source>
</evidence>
<organism evidence="3 4">
    <name type="scientific">Agaricus bisporus var. burnettii</name>
    <dbReference type="NCBI Taxonomy" id="192524"/>
    <lineage>
        <taxon>Eukaryota</taxon>
        <taxon>Fungi</taxon>
        <taxon>Dikarya</taxon>
        <taxon>Basidiomycota</taxon>
        <taxon>Agaricomycotina</taxon>
        <taxon>Agaricomycetes</taxon>
        <taxon>Agaricomycetidae</taxon>
        <taxon>Agaricales</taxon>
        <taxon>Agaricineae</taxon>
        <taxon>Agaricaceae</taxon>
        <taxon>Agaricus</taxon>
    </lineage>
</organism>
<protein>
    <recommendedName>
        <fullName evidence="5">NAD(P)-binding protein</fullName>
    </recommendedName>
</protein>
<reference evidence="3 4" key="1">
    <citation type="journal article" name="Sci. Rep.">
        <title>Telomere-to-telomere assembled and centromere annotated genomes of the two main subspecies of the button mushroom Agaricus bisporus reveal especially polymorphic chromosome ends.</title>
        <authorList>
            <person name="Sonnenberg A.S.M."/>
            <person name="Sedaghat-Telgerd N."/>
            <person name="Lavrijssen B."/>
            <person name="Ohm R.A."/>
            <person name="Hendrickx P.M."/>
            <person name="Scholtmeijer K."/>
            <person name="Baars J.J.P."/>
            <person name="van Peer A."/>
        </authorList>
    </citation>
    <scope>NUCLEOTIDE SEQUENCE [LARGE SCALE GENOMIC DNA]</scope>
    <source>
        <strain evidence="3 4">H119_p4</strain>
    </source>
</reference>
<evidence type="ECO:0000256" key="2">
    <source>
        <dbReference type="ARBA" id="ARBA00022857"/>
    </source>
</evidence>
<dbReference type="FunFam" id="3.40.50.720:FF:000084">
    <property type="entry name" value="Short-chain dehydrogenase reductase"/>
    <property type="match status" value="1"/>
</dbReference>
<gene>
    <name evidence="3" type="ORF">Agabi119p4_9374</name>
</gene>
<dbReference type="PANTHER" id="PTHR42760:SF121">
    <property type="entry name" value="3-OXOACYL-(ACYL-CARRIER-PROTEIN) REDUCTASE"/>
    <property type="match status" value="1"/>
</dbReference>
<dbReference type="GO" id="GO:0016616">
    <property type="term" value="F:oxidoreductase activity, acting on the CH-OH group of donors, NAD or NADP as acceptor"/>
    <property type="evidence" value="ECO:0007669"/>
    <property type="project" value="TreeGrafter"/>
</dbReference>
<dbReference type="Pfam" id="PF00106">
    <property type="entry name" value="adh_short"/>
    <property type="match status" value="1"/>
</dbReference>
<dbReference type="InterPro" id="IPR002347">
    <property type="entry name" value="SDR_fam"/>
</dbReference>
<evidence type="ECO:0000313" key="3">
    <source>
        <dbReference type="EMBL" id="KAF7761382.1"/>
    </source>
</evidence>
<dbReference type="InterPro" id="IPR036291">
    <property type="entry name" value="NAD(P)-bd_dom_sf"/>
</dbReference>
<dbReference type="Gene3D" id="3.40.50.720">
    <property type="entry name" value="NAD(P)-binding Rossmann-like Domain"/>
    <property type="match status" value="1"/>
</dbReference>